<organism evidence="1 2">
    <name type="scientific">Sphingobacterium lactis</name>
    <dbReference type="NCBI Taxonomy" id="797291"/>
    <lineage>
        <taxon>Bacteria</taxon>
        <taxon>Pseudomonadati</taxon>
        <taxon>Bacteroidota</taxon>
        <taxon>Sphingobacteriia</taxon>
        <taxon>Sphingobacteriales</taxon>
        <taxon>Sphingobacteriaceae</taxon>
        <taxon>Sphingobacterium</taxon>
    </lineage>
</organism>
<dbReference type="RefSeq" id="WP_103905264.1">
    <property type="nucleotide sequence ID" value="NZ_CP049246.1"/>
</dbReference>
<protein>
    <submittedName>
        <fullName evidence="1">Uncharacterized protein</fullName>
    </submittedName>
</protein>
<gene>
    <name evidence="1" type="ORF">SAMN05421877_102250</name>
</gene>
<proteinExistence type="predicted"/>
<keyword evidence="2" id="KW-1185">Reference proteome</keyword>
<accession>A0A1H5UCD4</accession>
<reference evidence="2" key="1">
    <citation type="submission" date="2016-10" db="EMBL/GenBank/DDBJ databases">
        <authorList>
            <person name="Varghese N."/>
            <person name="Submissions S."/>
        </authorList>
    </citation>
    <scope>NUCLEOTIDE SEQUENCE [LARGE SCALE GENOMIC DNA]</scope>
    <source>
        <strain evidence="2">DSM 22361</strain>
    </source>
</reference>
<dbReference type="EMBL" id="FNUT01000002">
    <property type="protein sequence ID" value="SEF72785.1"/>
    <property type="molecule type" value="Genomic_DNA"/>
</dbReference>
<dbReference type="AlphaFoldDB" id="A0A1H5UCD4"/>
<evidence type="ECO:0000313" key="1">
    <source>
        <dbReference type="EMBL" id="SEF72785.1"/>
    </source>
</evidence>
<evidence type="ECO:0000313" key="2">
    <source>
        <dbReference type="Proteomes" id="UP000236731"/>
    </source>
</evidence>
<dbReference type="OrthoDB" id="710954at2"/>
<sequence length="85" mass="9917">MQITEIPHFIIHAGIFSQEDLEQLARIDRVPTDQEIDAFQFEPEVQELLNAFIGDETTRRTHQLLKAKEYLAHGELEKAWKMALL</sequence>
<dbReference type="Proteomes" id="UP000236731">
    <property type="component" value="Unassembled WGS sequence"/>
</dbReference>
<name>A0A1H5UCD4_9SPHI</name>